<evidence type="ECO:0000313" key="12">
    <source>
        <dbReference type="Proteomes" id="UP001152533"/>
    </source>
</evidence>
<evidence type="ECO:0000256" key="6">
    <source>
        <dbReference type="ARBA" id="ARBA00022729"/>
    </source>
</evidence>
<dbReference type="EMBL" id="CAMGZC010001060">
    <property type="protein sequence ID" value="CAI0651356.1"/>
    <property type="molecule type" value="Genomic_DNA"/>
</dbReference>
<dbReference type="InterPro" id="IPR013783">
    <property type="entry name" value="Ig-like_fold"/>
</dbReference>
<dbReference type="Gene3D" id="2.60.40.10">
    <property type="entry name" value="Immunoglobulins"/>
    <property type="match status" value="1"/>
</dbReference>
<comment type="subcellular location">
    <subcellularLocation>
        <location evidence="2">Secreted</location>
    </subcellularLocation>
</comment>
<dbReference type="AlphaFoldDB" id="A0A9W4S1V5"/>
<sequence length="66" mass="7326">QLRGFEKVPLAVGASKTIGFELMRRDLSYWDVVSQQWVIPAGEFTLSVGWSSRDLKASTTITPVQA</sequence>
<name>A0A9W4S1V5_9PEZI</name>
<evidence type="ECO:0000256" key="2">
    <source>
        <dbReference type="ARBA" id="ARBA00004613"/>
    </source>
</evidence>
<keyword evidence="5" id="KW-0964">Secreted</keyword>
<keyword evidence="12" id="KW-1185">Reference proteome</keyword>
<evidence type="ECO:0000256" key="4">
    <source>
        <dbReference type="ARBA" id="ARBA00012744"/>
    </source>
</evidence>
<feature type="domain" description="Fibronectin type III-like" evidence="10">
    <location>
        <begin position="1"/>
        <end position="52"/>
    </location>
</feature>
<dbReference type="InterPro" id="IPR050288">
    <property type="entry name" value="Cellulose_deg_GH3"/>
</dbReference>
<evidence type="ECO:0000256" key="7">
    <source>
        <dbReference type="ARBA" id="ARBA00022801"/>
    </source>
</evidence>
<dbReference type="EC" id="3.2.1.21" evidence="4"/>
<dbReference type="InterPro" id="IPR026891">
    <property type="entry name" value="Fn3-like"/>
</dbReference>
<dbReference type="GO" id="GO:0005576">
    <property type="term" value="C:extracellular region"/>
    <property type="evidence" value="ECO:0007669"/>
    <property type="project" value="UniProtKB-SubCell"/>
</dbReference>
<evidence type="ECO:0000313" key="11">
    <source>
        <dbReference type="EMBL" id="CAI0651356.1"/>
    </source>
</evidence>
<dbReference type="Proteomes" id="UP001152533">
    <property type="component" value="Unassembled WGS sequence"/>
</dbReference>
<dbReference type="PANTHER" id="PTHR42715">
    <property type="entry name" value="BETA-GLUCOSIDASE"/>
    <property type="match status" value="1"/>
</dbReference>
<protein>
    <recommendedName>
        <fullName evidence="4">beta-glucosidase</fullName>
        <ecNumber evidence="4">3.2.1.21</ecNumber>
    </recommendedName>
</protein>
<evidence type="ECO:0000256" key="5">
    <source>
        <dbReference type="ARBA" id="ARBA00022525"/>
    </source>
</evidence>
<gene>
    <name evidence="11" type="ORF">CGXH109_LOCUS105536</name>
</gene>
<proteinExistence type="inferred from homology"/>
<keyword evidence="7" id="KW-0378">Hydrolase</keyword>
<comment type="caution">
    <text evidence="11">The sequence shown here is derived from an EMBL/GenBank/DDBJ whole genome shotgun (WGS) entry which is preliminary data.</text>
</comment>
<accession>A0A9W4S1V5</accession>
<dbReference type="PANTHER" id="PTHR42715:SF12">
    <property type="entry name" value="BETA-GLUCOSIDASE G-RELATED"/>
    <property type="match status" value="1"/>
</dbReference>
<evidence type="ECO:0000256" key="3">
    <source>
        <dbReference type="ARBA" id="ARBA00005336"/>
    </source>
</evidence>
<evidence type="ECO:0000259" key="10">
    <source>
        <dbReference type="SMART" id="SM01217"/>
    </source>
</evidence>
<comment type="catalytic activity">
    <reaction evidence="1">
        <text>Hydrolysis of terminal, non-reducing beta-D-glucosyl residues with release of beta-D-glucose.</text>
        <dbReference type="EC" id="3.2.1.21"/>
    </reaction>
</comment>
<keyword evidence="6" id="KW-0732">Signal</keyword>
<reference evidence="11" key="1">
    <citation type="submission" date="2022-08" db="EMBL/GenBank/DDBJ databases">
        <authorList>
            <person name="Giroux E."/>
            <person name="Giroux E."/>
        </authorList>
    </citation>
    <scope>NUCLEOTIDE SEQUENCE</scope>
    <source>
        <strain evidence="11">H1091258</strain>
    </source>
</reference>
<keyword evidence="8" id="KW-0326">Glycosidase</keyword>
<evidence type="ECO:0000256" key="1">
    <source>
        <dbReference type="ARBA" id="ARBA00000448"/>
    </source>
</evidence>
<dbReference type="GO" id="GO:0009251">
    <property type="term" value="P:glucan catabolic process"/>
    <property type="evidence" value="ECO:0007669"/>
    <property type="project" value="TreeGrafter"/>
</dbReference>
<comment type="similarity">
    <text evidence="3">Belongs to the glycosyl hydrolase 3 family.</text>
</comment>
<evidence type="ECO:0000256" key="9">
    <source>
        <dbReference type="ARBA" id="ARBA00024983"/>
    </source>
</evidence>
<dbReference type="Pfam" id="PF14310">
    <property type="entry name" value="Fn3-like"/>
    <property type="match status" value="1"/>
</dbReference>
<comment type="function">
    <text evidence="9">Beta-glucosidases are one of a number of cellulolytic enzymes involved in the degradation of cellulosic biomass. Catalyzes the last step releasing glucose from the inhibitory cellobiose.</text>
</comment>
<evidence type="ECO:0000256" key="8">
    <source>
        <dbReference type="ARBA" id="ARBA00023295"/>
    </source>
</evidence>
<dbReference type="SMART" id="SM01217">
    <property type="entry name" value="Fn3_like"/>
    <property type="match status" value="1"/>
</dbReference>
<organism evidence="11 12">
    <name type="scientific">Colletotrichum noveboracense</name>
    <dbReference type="NCBI Taxonomy" id="2664923"/>
    <lineage>
        <taxon>Eukaryota</taxon>
        <taxon>Fungi</taxon>
        <taxon>Dikarya</taxon>
        <taxon>Ascomycota</taxon>
        <taxon>Pezizomycotina</taxon>
        <taxon>Sordariomycetes</taxon>
        <taxon>Hypocreomycetidae</taxon>
        <taxon>Glomerellales</taxon>
        <taxon>Glomerellaceae</taxon>
        <taxon>Colletotrichum</taxon>
        <taxon>Colletotrichum gloeosporioides species complex</taxon>
    </lineage>
</organism>
<feature type="non-terminal residue" evidence="11">
    <location>
        <position position="1"/>
    </location>
</feature>
<dbReference type="GO" id="GO:0008422">
    <property type="term" value="F:beta-glucosidase activity"/>
    <property type="evidence" value="ECO:0007669"/>
    <property type="project" value="UniProtKB-EC"/>
</dbReference>